<dbReference type="CDD" id="cd23509">
    <property type="entry name" value="Gnk2-like"/>
    <property type="match status" value="2"/>
</dbReference>
<proteinExistence type="inferred from homology"/>
<dbReference type="PANTHER" id="PTHR32080:SF43">
    <property type="entry name" value="GNK2-LIKE DOMAIN-CONTAINING PROTEIN"/>
    <property type="match status" value="1"/>
</dbReference>
<dbReference type="PROSITE" id="PS51473">
    <property type="entry name" value="GNK2"/>
    <property type="match status" value="2"/>
</dbReference>
<name>A0AAP0CVN0_9ASTR</name>
<comment type="similarity">
    <text evidence="8">Belongs to the cysteine-rich repeat secretory protein family. Plasmodesmata-located proteins (PDLD) subfamily.</text>
</comment>
<feature type="compositionally biased region" description="Basic and acidic residues" evidence="9">
    <location>
        <begin position="287"/>
        <end position="323"/>
    </location>
</feature>
<feature type="domain" description="Gnk2-homologous" evidence="10">
    <location>
        <begin position="176"/>
        <end position="276"/>
    </location>
</feature>
<evidence type="ECO:0000313" key="12">
    <source>
        <dbReference type="Proteomes" id="UP001408789"/>
    </source>
</evidence>
<evidence type="ECO:0000256" key="1">
    <source>
        <dbReference type="ARBA" id="ARBA00004251"/>
    </source>
</evidence>
<evidence type="ECO:0000256" key="9">
    <source>
        <dbReference type="SAM" id="MobiDB-lite"/>
    </source>
</evidence>
<reference evidence="11 12" key="1">
    <citation type="submission" date="2024-04" db="EMBL/GenBank/DDBJ databases">
        <title>The reference genome of an endangered Asteraceae, Deinandra increscens subsp. villosa, native to the Central Coast of California.</title>
        <authorList>
            <person name="Guilliams M."/>
            <person name="Hasenstab-Lehman K."/>
            <person name="Meyer R."/>
            <person name="Mcevoy S."/>
        </authorList>
    </citation>
    <scope>NUCLEOTIDE SEQUENCE [LARGE SCALE GENOMIC DNA]</scope>
    <source>
        <tissue evidence="11">Leaf</tissue>
    </source>
</reference>
<feature type="domain" description="Gnk2-homologous" evidence="10">
    <location>
        <begin position="71"/>
        <end position="174"/>
    </location>
</feature>
<keyword evidence="6" id="KW-1015">Disulfide bond</keyword>
<accession>A0AAP0CVN0</accession>
<dbReference type="Proteomes" id="UP001408789">
    <property type="component" value="Unassembled WGS sequence"/>
</dbReference>
<dbReference type="PANTHER" id="PTHR32080">
    <property type="entry name" value="ANTIFUNGAL PROTEIN GINKBILOBIN-2-LIKE"/>
    <property type="match status" value="1"/>
</dbReference>
<comment type="caution">
    <text evidence="11">The sequence shown here is derived from an EMBL/GenBank/DDBJ whole genome shotgun (WGS) entry which is preliminary data.</text>
</comment>
<dbReference type="AlphaFoldDB" id="A0AAP0CVN0"/>
<dbReference type="InterPro" id="IPR038408">
    <property type="entry name" value="GNK2_sf"/>
</dbReference>
<dbReference type="EMBL" id="JBCNJP010000020">
    <property type="protein sequence ID" value="KAK9060203.1"/>
    <property type="molecule type" value="Genomic_DNA"/>
</dbReference>
<sequence length="357" mass="39323">MGDVIAGTGGSGIKRLYPPSQKTCGGVPQWVKVMIDIMQYQDCKIHSNAKDNKLDRFCIDCVGSFCNQCSSDHQGHEHIKLNFTSTTSCDESNVNSLFASLIESASVYNFNKFQISQQNNGVYGLYQCRGDISSPNCKDCVANAVNQLKSTCPMSVGGQIQLEACFLKYDNRAFFGAQGKTEACKTCGPSIGYNSDVLNRIDGALATLVGGNGQYFRSGEFGNIRGVAQCVQDLSLSDCEDCLSEASGQLRSECVTSNWGDMYLGKCYIRYAADQVRNITQIRNERDKYKKEAESAESEAKLAKKRAEEAEKKAEDEKRKHESMSYLPCGPPMPMPMLMPPPCPYLPHSSPNLCSYM</sequence>
<dbReference type="InterPro" id="IPR002902">
    <property type="entry name" value="GNK2"/>
</dbReference>
<keyword evidence="12" id="KW-1185">Reference proteome</keyword>
<keyword evidence="4" id="KW-0677">Repeat</keyword>
<evidence type="ECO:0000256" key="8">
    <source>
        <dbReference type="ARBA" id="ARBA00038393"/>
    </source>
</evidence>
<evidence type="ECO:0000313" key="11">
    <source>
        <dbReference type="EMBL" id="KAK9060203.1"/>
    </source>
</evidence>
<dbReference type="Gene3D" id="3.30.430.20">
    <property type="entry name" value="Gnk2 domain, C-X8-C-X2-C motif"/>
    <property type="match status" value="2"/>
</dbReference>
<evidence type="ECO:0000256" key="5">
    <source>
        <dbReference type="ARBA" id="ARBA00022949"/>
    </source>
</evidence>
<feature type="region of interest" description="Disordered" evidence="9">
    <location>
        <begin position="287"/>
        <end position="326"/>
    </location>
</feature>
<keyword evidence="2" id="KW-0945">Host-virus interaction</keyword>
<evidence type="ECO:0000256" key="4">
    <source>
        <dbReference type="ARBA" id="ARBA00022737"/>
    </source>
</evidence>
<dbReference type="InterPro" id="IPR051378">
    <property type="entry name" value="Cell2Cell_Antifungal"/>
</dbReference>
<comment type="subcellular location">
    <subcellularLocation>
        <location evidence="7">Cell junction</location>
        <location evidence="7">Plasmodesma</location>
    </subcellularLocation>
    <subcellularLocation>
        <location evidence="1">Cell membrane</location>
        <topology evidence="1">Single-pass type I membrane protein</topology>
    </subcellularLocation>
</comment>
<dbReference type="GO" id="GO:0042742">
    <property type="term" value="P:defense response to bacterium"/>
    <property type="evidence" value="ECO:0007669"/>
    <property type="project" value="TreeGrafter"/>
</dbReference>
<dbReference type="Pfam" id="PF01657">
    <property type="entry name" value="Stress-antifung"/>
    <property type="match status" value="2"/>
</dbReference>
<dbReference type="GO" id="GO:0005886">
    <property type="term" value="C:plasma membrane"/>
    <property type="evidence" value="ECO:0007669"/>
    <property type="project" value="UniProtKB-SubCell"/>
</dbReference>
<keyword evidence="3" id="KW-0732">Signal</keyword>
<organism evidence="11 12">
    <name type="scientific">Deinandra increscens subsp. villosa</name>
    <dbReference type="NCBI Taxonomy" id="3103831"/>
    <lineage>
        <taxon>Eukaryota</taxon>
        <taxon>Viridiplantae</taxon>
        <taxon>Streptophyta</taxon>
        <taxon>Embryophyta</taxon>
        <taxon>Tracheophyta</taxon>
        <taxon>Spermatophyta</taxon>
        <taxon>Magnoliopsida</taxon>
        <taxon>eudicotyledons</taxon>
        <taxon>Gunneridae</taxon>
        <taxon>Pentapetalae</taxon>
        <taxon>asterids</taxon>
        <taxon>campanulids</taxon>
        <taxon>Asterales</taxon>
        <taxon>Asteraceae</taxon>
        <taxon>Asteroideae</taxon>
        <taxon>Heliantheae alliance</taxon>
        <taxon>Madieae</taxon>
        <taxon>Madiinae</taxon>
        <taxon>Deinandra</taxon>
    </lineage>
</organism>
<evidence type="ECO:0000256" key="6">
    <source>
        <dbReference type="ARBA" id="ARBA00023157"/>
    </source>
</evidence>
<evidence type="ECO:0000259" key="10">
    <source>
        <dbReference type="PROSITE" id="PS51473"/>
    </source>
</evidence>
<protein>
    <recommendedName>
        <fullName evidence="10">Gnk2-homologous domain-containing protein</fullName>
    </recommendedName>
</protein>
<gene>
    <name evidence="11" type="ORF">SSX86_020907</name>
</gene>
<keyword evidence="5" id="KW-0965">Cell junction</keyword>
<evidence type="ECO:0000256" key="3">
    <source>
        <dbReference type="ARBA" id="ARBA00022729"/>
    </source>
</evidence>
<evidence type="ECO:0000256" key="7">
    <source>
        <dbReference type="ARBA" id="ARBA00024184"/>
    </source>
</evidence>
<evidence type="ECO:0000256" key="2">
    <source>
        <dbReference type="ARBA" id="ARBA00022581"/>
    </source>
</evidence>
<dbReference type="GO" id="GO:0009506">
    <property type="term" value="C:plasmodesma"/>
    <property type="evidence" value="ECO:0007669"/>
    <property type="project" value="UniProtKB-SubCell"/>
</dbReference>